<feature type="domain" description="Myb-like" evidence="5">
    <location>
        <begin position="15"/>
        <end position="65"/>
    </location>
</feature>
<dbReference type="GO" id="GO:0042795">
    <property type="term" value="P:snRNA transcription by RNA polymerase II"/>
    <property type="evidence" value="ECO:0007669"/>
    <property type="project" value="TreeGrafter"/>
</dbReference>
<keyword evidence="2" id="KW-0238">DNA-binding</keyword>
<name>A0A8S1NH15_9CILI</name>
<dbReference type="PANTHER" id="PTHR46621">
    <property type="entry name" value="SNRNA-ACTIVATING PROTEIN COMPLEX SUBUNIT 4"/>
    <property type="match status" value="1"/>
</dbReference>
<dbReference type="OrthoDB" id="293796at2759"/>
<comment type="caution">
    <text evidence="7">The sequence shown here is derived from an EMBL/GenBank/DDBJ whole genome shotgun (WGS) entry which is preliminary data.</text>
</comment>
<evidence type="ECO:0000259" key="5">
    <source>
        <dbReference type="PROSITE" id="PS50090"/>
    </source>
</evidence>
<keyword evidence="8" id="KW-1185">Reference proteome</keyword>
<dbReference type="GO" id="GO:0019185">
    <property type="term" value="C:snRNA-activating protein complex"/>
    <property type="evidence" value="ECO:0007669"/>
    <property type="project" value="TreeGrafter"/>
</dbReference>
<proteinExistence type="predicted"/>
<sequence>MSEQHIQKDQLKRRNKSIIKKAWNNFEDRQLKTAIRLCGMNWIQIASYVHDRNPNQCAQRWKRLKGKRSRTNQFWKKSEDEQLMYLVQQFGKKWSKIAQIIQFRNSKQCRDRYINVLDPDLKTESFSQEEDQIIYEQYLRFGSKWSYISKQLEGRSQNQVKNRFYSHIRSNYLQIQNPYYLKQTSLVSQQILQETREEHLRKMEYLQKKIIILDQSPSDNQDSFNFQYVPNYFYQNMNLEDPSMMLEDQF</sequence>
<dbReference type="SMART" id="SM00717">
    <property type="entry name" value="SANT"/>
    <property type="match status" value="3"/>
</dbReference>
<gene>
    <name evidence="7" type="ORF">PSON_ATCC_30995.1.T0540228</name>
</gene>
<dbReference type="GO" id="GO:0001006">
    <property type="term" value="F:RNA polymerase III type 3 promoter sequence-specific DNA binding"/>
    <property type="evidence" value="ECO:0007669"/>
    <property type="project" value="TreeGrafter"/>
</dbReference>
<keyword evidence="4" id="KW-0539">Nucleus</keyword>
<organism evidence="7 8">
    <name type="scientific">Paramecium sonneborni</name>
    <dbReference type="NCBI Taxonomy" id="65129"/>
    <lineage>
        <taxon>Eukaryota</taxon>
        <taxon>Sar</taxon>
        <taxon>Alveolata</taxon>
        <taxon>Ciliophora</taxon>
        <taxon>Intramacronucleata</taxon>
        <taxon>Oligohymenophorea</taxon>
        <taxon>Peniculida</taxon>
        <taxon>Parameciidae</taxon>
        <taxon>Paramecium</taxon>
    </lineage>
</organism>
<evidence type="ECO:0000259" key="6">
    <source>
        <dbReference type="PROSITE" id="PS51294"/>
    </source>
</evidence>
<dbReference type="Proteomes" id="UP000692954">
    <property type="component" value="Unassembled WGS sequence"/>
</dbReference>
<feature type="domain" description="HTH myb-type" evidence="6">
    <location>
        <begin position="67"/>
        <end position="121"/>
    </location>
</feature>
<evidence type="ECO:0000313" key="7">
    <source>
        <dbReference type="EMBL" id="CAD8089626.1"/>
    </source>
</evidence>
<keyword evidence="1" id="KW-0805">Transcription regulation</keyword>
<dbReference type="InterPro" id="IPR001005">
    <property type="entry name" value="SANT/Myb"/>
</dbReference>
<feature type="domain" description="HTH myb-type" evidence="6">
    <location>
        <begin position="15"/>
        <end position="64"/>
    </location>
</feature>
<dbReference type="EMBL" id="CAJJDN010000054">
    <property type="protein sequence ID" value="CAD8089626.1"/>
    <property type="molecule type" value="Genomic_DNA"/>
</dbReference>
<protein>
    <recommendedName>
        <fullName evidence="9">Myb-like DNA-binding domain protein</fullName>
    </recommendedName>
</protein>
<feature type="domain" description="Myb-like" evidence="5">
    <location>
        <begin position="118"/>
        <end position="168"/>
    </location>
</feature>
<dbReference type="GO" id="GO:0042796">
    <property type="term" value="P:snRNA transcription by RNA polymerase III"/>
    <property type="evidence" value="ECO:0007669"/>
    <property type="project" value="TreeGrafter"/>
</dbReference>
<dbReference type="InterPro" id="IPR051575">
    <property type="entry name" value="Myb-like_DNA-bd"/>
</dbReference>
<feature type="domain" description="Myb-like" evidence="5">
    <location>
        <begin position="67"/>
        <end position="117"/>
    </location>
</feature>
<evidence type="ECO:0008006" key="9">
    <source>
        <dbReference type="Google" id="ProtNLM"/>
    </source>
</evidence>
<dbReference type="Pfam" id="PF00249">
    <property type="entry name" value="Myb_DNA-binding"/>
    <property type="match status" value="1"/>
</dbReference>
<dbReference type="Pfam" id="PF13921">
    <property type="entry name" value="Myb_DNA-bind_6"/>
    <property type="match status" value="1"/>
</dbReference>
<evidence type="ECO:0000313" key="8">
    <source>
        <dbReference type="Proteomes" id="UP000692954"/>
    </source>
</evidence>
<dbReference type="AlphaFoldDB" id="A0A8S1NH15"/>
<reference evidence="7" key="1">
    <citation type="submission" date="2021-01" db="EMBL/GenBank/DDBJ databases">
        <authorList>
            <consortium name="Genoscope - CEA"/>
            <person name="William W."/>
        </authorList>
    </citation>
    <scope>NUCLEOTIDE SEQUENCE</scope>
</reference>
<keyword evidence="3" id="KW-0804">Transcription</keyword>
<accession>A0A8S1NH15</accession>
<evidence type="ECO:0000256" key="2">
    <source>
        <dbReference type="ARBA" id="ARBA00023125"/>
    </source>
</evidence>
<evidence type="ECO:0000256" key="4">
    <source>
        <dbReference type="ARBA" id="ARBA00023242"/>
    </source>
</evidence>
<dbReference type="PROSITE" id="PS51294">
    <property type="entry name" value="HTH_MYB"/>
    <property type="match status" value="3"/>
</dbReference>
<dbReference type="InterPro" id="IPR017930">
    <property type="entry name" value="Myb_dom"/>
</dbReference>
<evidence type="ECO:0000256" key="1">
    <source>
        <dbReference type="ARBA" id="ARBA00023015"/>
    </source>
</evidence>
<evidence type="ECO:0000256" key="3">
    <source>
        <dbReference type="ARBA" id="ARBA00023163"/>
    </source>
</evidence>
<dbReference type="PANTHER" id="PTHR46621:SF1">
    <property type="entry name" value="SNRNA-ACTIVATING PROTEIN COMPLEX SUBUNIT 4"/>
    <property type="match status" value="1"/>
</dbReference>
<dbReference type="GO" id="GO:0000978">
    <property type="term" value="F:RNA polymerase II cis-regulatory region sequence-specific DNA binding"/>
    <property type="evidence" value="ECO:0007669"/>
    <property type="project" value="TreeGrafter"/>
</dbReference>
<dbReference type="PROSITE" id="PS50090">
    <property type="entry name" value="MYB_LIKE"/>
    <property type="match status" value="3"/>
</dbReference>
<feature type="domain" description="HTH myb-type" evidence="6">
    <location>
        <begin position="122"/>
        <end position="172"/>
    </location>
</feature>
<dbReference type="CDD" id="cd00167">
    <property type="entry name" value="SANT"/>
    <property type="match status" value="3"/>
</dbReference>